<dbReference type="STRING" id="84029.CROST_30570"/>
<protein>
    <submittedName>
        <fullName evidence="1">Uncharacterized protein</fullName>
    </submittedName>
</protein>
<dbReference type="RefSeq" id="WP_077835067.1">
    <property type="nucleotide sequence ID" value="NZ_CP096983.1"/>
</dbReference>
<reference evidence="1 2" key="1">
    <citation type="submission" date="2022-04" db="EMBL/GenBank/DDBJ databases">
        <title>Genome sequence of C. roseum typestrain.</title>
        <authorList>
            <person name="Poehlein A."/>
            <person name="Schoch T."/>
            <person name="Duerre P."/>
            <person name="Daniel R."/>
        </authorList>
    </citation>
    <scope>NUCLEOTIDE SEQUENCE [LARGE SCALE GENOMIC DNA]</scope>
    <source>
        <strain evidence="1 2">DSM 7320</strain>
    </source>
</reference>
<dbReference type="AlphaFoldDB" id="A0A1S8L209"/>
<dbReference type="Pfam" id="PF22564">
    <property type="entry name" value="HAAS"/>
    <property type="match status" value="1"/>
</dbReference>
<evidence type="ECO:0000313" key="1">
    <source>
        <dbReference type="EMBL" id="URZ10333.1"/>
    </source>
</evidence>
<accession>A0A1S8L209</accession>
<dbReference type="Proteomes" id="UP000190951">
    <property type="component" value="Chromosome"/>
</dbReference>
<name>A0A1S8L209_9CLOT</name>
<organism evidence="1 2">
    <name type="scientific">Clostridium felsineum</name>
    <dbReference type="NCBI Taxonomy" id="36839"/>
    <lineage>
        <taxon>Bacteria</taxon>
        <taxon>Bacillati</taxon>
        <taxon>Bacillota</taxon>
        <taxon>Clostridia</taxon>
        <taxon>Eubacteriales</taxon>
        <taxon>Clostridiaceae</taxon>
        <taxon>Clostridium</taxon>
    </lineage>
</organism>
<proteinExistence type="predicted"/>
<dbReference type="EMBL" id="CP096983">
    <property type="protein sequence ID" value="URZ10333.1"/>
    <property type="molecule type" value="Genomic_DNA"/>
</dbReference>
<gene>
    <name evidence="1" type="ORF">CROST_010410</name>
</gene>
<dbReference type="KEGG" id="crw:CROST_010410"/>
<keyword evidence="2" id="KW-1185">Reference proteome</keyword>
<evidence type="ECO:0000313" key="2">
    <source>
        <dbReference type="Proteomes" id="UP000190951"/>
    </source>
</evidence>
<sequence length="192" mass="21156">MNKREFLSLLRSYLEGFNEDEKQEILYDYEEHFRIGIENGKTEQEIAKELGSPMDIANQYREANGMGKANFYNSEGRSAVGAVFVAIALLFFNVIFVLGIYIGIIGAVIGVCAAAFAVTVAGLAVILASVFGGWFITYIQTPDIVSRIAVFFGGIGTLALGLLMCIAMFYVVKIAIVLTVRYIKWNIKVIRG</sequence>